<dbReference type="OMA" id="VSYTMEA"/>
<dbReference type="Proteomes" id="UP000002640">
    <property type="component" value="Unassembled WGS sequence"/>
</dbReference>
<dbReference type="EMBL" id="JH159151">
    <property type="protein sequence ID" value="EGZ27019.1"/>
    <property type="molecule type" value="Genomic_DNA"/>
</dbReference>
<reference evidence="1 2" key="1">
    <citation type="journal article" date="2006" name="Science">
        <title>Phytophthora genome sequences uncover evolutionary origins and mechanisms of pathogenesis.</title>
        <authorList>
            <person name="Tyler B.M."/>
            <person name="Tripathy S."/>
            <person name="Zhang X."/>
            <person name="Dehal P."/>
            <person name="Jiang R.H."/>
            <person name="Aerts A."/>
            <person name="Arredondo F.D."/>
            <person name="Baxter L."/>
            <person name="Bensasson D."/>
            <person name="Beynon J.L."/>
            <person name="Chapman J."/>
            <person name="Damasceno C.M."/>
            <person name="Dorrance A.E."/>
            <person name="Dou D."/>
            <person name="Dickerman A.W."/>
            <person name="Dubchak I.L."/>
            <person name="Garbelotto M."/>
            <person name="Gijzen M."/>
            <person name="Gordon S.G."/>
            <person name="Govers F."/>
            <person name="Grunwald N.J."/>
            <person name="Huang W."/>
            <person name="Ivors K.L."/>
            <person name="Jones R.W."/>
            <person name="Kamoun S."/>
            <person name="Krampis K."/>
            <person name="Lamour K.H."/>
            <person name="Lee M.K."/>
            <person name="McDonald W.H."/>
            <person name="Medina M."/>
            <person name="Meijer H.J."/>
            <person name="Nordberg E.K."/>
            <person name="Maclean D.J."/>
            <person name="Ospina-Giraldo M.D."/>
            <person name="Morris P.F."/>
            <person name="Phuntumart V."/>
            <person name="Putnam N.H."/>
            <person name="Rash S."/>
            <person name="Rose J.K."/>
            <person name="Sakihama Y."/>
            <person name="Salamov A.A."/>
            <person name="Savidor A."/>
            <person name="Scheuring C.F."/>
            <person name="Smith B.M."/>
            <person name="Sobral B.W."/>
            <person name="Terry A."/>
            <person name="Torto-Alalibo T.A."/>
            <person name="Win J."/>
            <person name="Xu Z."/>
            <person name="Zhang H."/>
            <person name="Grigoriev I.V."/>
            <person name="Rokhsar D.S."/>
            <person name="Boore J.L."/>
        </authorList>
    </citation>
    <scope>NUCLEOTIDE SEQUENCE [LARGE SCALE GENOMIC DNA]</scope>
    <source>
        <strain evidence="1 2">P6497</strain>
    </source>
</reference>
<evidence type="ECO:0000313" key="1">
    <source>
        <dbReference type="EMBL" id="EGZ27019.1"/>
    </source>
</evidence>
<gene>
    <name evidence="1" type="ORF">PHYSODRAFT_320878</name>
</gene>
<organism evidence="1 2">
    <name type="scientific">Phytophthora sojae (strain P6497)</name>
    <name type="common">Soybean stem and root rot agent</name>
    <name type="synonym">Phytophthora megasperma f. sp. glycines</name>
    <dbReference type="NCBI Taxonomy" id="1094619"/>
    <lineage>
        <taxon>Eukaryota</taxon>
        <taxon>Sar</taxon>
        <taxon>Stramenopiles</taxon>
        <taxon>Oomycota</taxon>
        <taxon>Peronosporomycetes</taxon>
        <taxon>Peronosporales</taxon>
        <taxon>Peronosporaceae</taxon>
        <taxon>Phytophthora</taxon>
    </lineage>
</organism>
<dbReference type="AlphaFoldDB" id="G4YGR0"/>
<dbReference type="KEGG" id="psoj:PHYSODRAFT_320878"/>
<proteinExistence type="predicted"/>
<evidence type="ECO:0000313" key="2">
    <source>
        <dbReference type="Proteomes" id="UP000002640"/>
    </source>
</evidence>
<accession>G4YGR0</accession>
<dbReference type="RefSeq" id="XP_009514294.1">
    <property type="nucleotide sequence ID" value="XM_009515999.1"/>
</dbReference>
<protein>
    <submittedName>
        <fullName evidence="1">Uncharacterized protein</fullName>
    </submittedName>
</protein>
<dbReference type="InParanoid" id="G4YGR0"/>
<name>G4YGR0_PHYSP</name>
<keyword evidence="2" id="KW-1185">Reference proteome</keyword>
<dbReference type="SMR" id="G4YGR0"/>
<dbReference type="GeneID" id="20644544"/>
<sequence length="176" mass="19763">MLNEEVVMESLKAMRTSKITDAADASEHLSQIKELVVCISQERQRRDSALAAVLAHEYQENGKESGHFAEDKKMLSAIHGRLASIYRKLEQNQEELRALQLELNKRVRCLNAEPPTCDTELKEVQELTNKLEAAMVAQTTLETHRQVLCAELLRLDGGVGMLTSVMIEQATQSTRS</sequence>